<dbReference type="EMBL" id="UINC01009284">
    <property type="protein sequence ID" value="SVA41667.1"/>
    <property type="molecule type" value="Genomic_DNA"/>
</dbReference>
<organism evidence="1">
    <name type="scientific">marine metagenome</name>
    <dbReference type="NCBI Taxonomy" id="408172"/>
    <lineage>
        <taxon>unclassified sequences</taxon>
        <taxon>metagenomes</taxon>
        <taxon>ecological metagenomes</taxon>
    </lineage>
</organism>
<dbReference type="AlphaFoldDB" id="A0A381VPV7"/>
<accession>A0A381VPV7</accession>
<reference evidence="1" key="1">
    <citation type="submission" date="2018-05" db="EMBL/GenBank/DDBJ databases">
        <authorList>
            <person name="Lanie J.A."/>
            <person name="Ng W.-L."/>
            <person name="Kazmierczak K.M."/>
            <person name="Andrzejewski T.M."/>
            <person name="Davidsen T.M."/>
            <person name="Wayne K.J."/>
            <person name="Tettelin H."/>
            <person name="Glass J.I."/>
            <person name="Rusch D."/>
            <person name="Podicherti R."/>
            <person name="Tsui H.-C.T."/>
            <person name="Winkler M.E."/>
        </authorList>
    </citation>
    <scope>NUCLEOTIDE SEQUENCE</scope>
</reference>
<name>A0A381VPV7_9ZZZZ</name>
<proteinExistence type="predicted"/>
<evidence type="ECO:0000313" key="1">
    <source>
        <dbReference type="EMBL" id="SVA41667.1"/>
    </source>
</evidence>
<protein>
    <submittedName>
        <fullName evidence="1">Uncharacterized protein</fullName>
    </submittedName>
</protein>
<gene>
    <name evidence="1" type="ORF">METZ01_LOCUS94521</name>
</gene>
<sequence length="74" mass="8133">MSSNIFNFFLKVDRLMPRISAACDWFLLVNAITASMSGSSTSLITNLYNPLGALPLSVLKYSCKADSVDSLRVR</sequence>